<reference evidence="1" key="1">
    <citation type="submission" date="2020-06" db="EMBL/GenBank/DDBJ databases">
        <authorList>
            <person name="Li T."/>
            <person name="Hu X."/>
            <person name="Zhang T."/>
            <person name="Song X."/>
            <person name="Zhang H."/>
            <person name="Dai N."/>
            <person name="Sheng W."/>
            <person name="Hou X."/>
            <person name="Wei L."/>
        </authorList>
    </citation>
    <scope>NUCLEOTIDE SEQUENCE</scope>
    <source>
        <strain evidence="1">G01</strain>
        <tissue evidence="1">Leaf</tissue>
    </source>
</reference>
<sequence>MAAVKRLSLPASPRISEAGKITNMYRSVVVETGCSLVGSGEQRIEISLVPEESTSSSSRTVSQLVQDSLVKLPIQSSSPSPTSGAKPV</sequence>
<dbReference type="EMBL" id="JACGWK010000009">
    <property type="protein sequence ID" value="KAL0333456.1"/>
    <property type="molecule type" value="Genomic_DNA"/>
</dbReference>
<accession>A0AAW2MSD8</accession>
<proteinExistence type="predicted"/>
<evidence type="ECO:0000313" key="1">
    <source>
        <dbReference type="EMBL" id="KAL0333456.1"/>
    </source>
</evidence>
<reference evidence="1" key="2">
    <citation type="journal article" date="2024" name="Plant">
        <title>Genomic evolution and insights into agronomic trait innovations of Sesamum species.</title>
        <authorList>
            <person name="Miao H."/>
            <person name="Wang L."/>
            <person name="Qu L."/>
            <person name="Liu H."/>
            <person name="Sun Y."/>
            <person name="Le M."/>
            <person name="Wang Q."/>
            <person name="Wei S."/>
            <person name="Zheng Y."/>
            <person name="Lin W."/>
            <person name="Duan Y."/>
            <person name="Cao H."/>
            <person name="Xiong S."/>
            <person name="Wang X."/>
            <person name="Wei L."/>
            <person name="Li C."/>
            <person name="Ma Q."/>
            <person name="Ju M."/>
            <person name="Zhao R."/>
            <person name="Li G."/>
            <person name="Mu C."/>
            <person name="Tian Q."/>
            <person name="Mei H."/>
            <person name="Zhang T."/>
            <person name="Gao T."/>
            <person name="Zhang H."/>
        </authorList>
    </citation>
    <scope>NUCLEOTIDE SEQUENCE</scope>
    <source>
        <strain evidence="1">G01</strain>
    </source>
</reference>
<comment type="caution">
    <text evidence="1">The sequence shown here is derived from an EMBL/GenBank/DDBJ whole genome shotgun (WGS) entry which is preliminary data.</text>
</comment>
<protein>
    <submittedName>
        <fullName evidence="1">Uncharacterized protein</fullName>
    </submittedName>
</protein>
<organism evidence="1">
    <name type="scientific">Sesamum angustifolium</name>
    <dbReference type="NCBI Taxonomy" id="2727405"/>
    <lineage>
        <taxon>Eukaryota</taxon>
        <taxon>Viridiplantae</taxon>
        <taxon>Streptophyta</taxon>
        <taxon>Embryophyta</taxon>
        <taxon>Tracheophyta</taxon>
        <taxon>Spermatophyta</taxon>
        <taxon>Magnoliopsida</taxon>
        <taxon>eudicotyledons</taxon>
        <taxon>Gunneridae</taxon>
        <taxon>Pentapetalae</taxon>
        <taxon>asterids</taxon>
        <taxon>lamiids</taxon>
        <taxon>Lamiales</taxon>
        <taxon>Pedaliaceae</taxon>
        <taxon>Sesamum</taxon>
    </lineage>
</organism>
<gene>
    <name evidence="1" type="ORF">Sangu_1501800</name>
</gene>
<dbReference type="AlphaFoldDB" id="A0AAW2MSD8"/>
<name>A0AAW2MSD8_9LAMI</name>